<gene>
    <name evidence="11" type="ORF">NEMBOFW57_009336</name>
</gene>
<dbReference type="InterPro" id="IPR029058">
    <property type="entry name" value="AB_hydrolase_fold"/>
</dbReference>
<reference evidence="11" key="1">
    <citation type="submission" date="2023-02" db="EMBL/GenBank/DDBJ databases">
        <authorList>
            <person name="Palmer J.M."/>
        </authorList>
    </citation>
    <scope>NUCLEOTIDE SEQUENCE</scope>
    <source>
        <strain evidence="11">FW57</strain>
    </source>
</reference>
<evidence type="ECO:0000313" key="11">
    <source>
        <dbReference type="EMBL" id="KAG7284727.1"/>
    </source>
</evidence>
<dbReference type="AlphaFoldDB" id="A0AAD4ENW8"/>
<dbReference type="Proteomes" id="UP001197093">
    <property type="component" value="Unassembled WGS sequence"/>
</dbReference>
<comment type="caution">
    <text evidence="11">The sequence shown here is derived from an EMBL/GenBank/DDBJ whole genome shotgun (WGS) entry which is preliminary data.</text>
</comment>
<feature type="chain" id="PRO_5042063422" description="feruloyl esterase" evidence="10">
    <location>
        <begin position="17"/>
        <end position="206"/>
    </location>
</feature>
<evidence type="ECO:0000313" key="12">
    <source>
        <dbReference type="Proteomes" id="UP001197093"/>
    </source>
</evidence>
<evidence type="ECO:0000256" key="9">
    <source>
        <dbReference type="ARBA" id="ARBA00034075"/>
    </source>
</evidence>
<organism evidence="11 12">
    <name type="scientific">Staphylotrichum longicolle</name>
    <dbReference type="NCBI Taxonomy" id="669026"/>
    <lineage>
        <taxon>Eukaryota</taxon>
        <taxon>Fungi</taxon>
        <taxon>Dikarya</taxon>
        <taxon>Ascomycota</taxon>
        <taxon>Pezizomycotina</taxon>
        <taxon>Sordariomycetes</taxon>
        <taxon>Sordariomycetidae</taxon>
        <taxon>Sordariales</taxon>
        <taxon>Chaetomiaceae</taxon>
        <taxon>Staphylotrichum</taxon>
    </lineage>
</organism>
<accession>A0AAD4ENW8</accession>
<dbReference type="Gene3D" id="3.40.50.1820">
    <property type="entry name" value="alpha/beta hydrolase"/>
    <property type="match status" value="1"/>
</dbReference>
<evidence type="ECO:0000256" key="1">
    <source>
        <dbReference type="ARBA" id="ARBA00004613"/>
    </source>
</evidence>
<dbReference type="EC" id="3.1.1.73" evidence="2"/>
<proteinExistence type="predicted"/>
<evidence type="ECO:0000256" key="2">
    <source>
        <dbReference type="ARBA" id="ARBA00013091"/>
    </source>
</evidence>
<evidence type="ECO:0000256" key="10">
    <source>
        <dbReference type="SAM" id="SignalP"/>
    </source>
</evidence>
<keyword evidence="12" id="KW-1185">Reference proteome</keyword>
<name>A0AAD4ENW8_9PEZI</name>
<keyword evidence="5 10" id="KW-0732">Signal</keyword>
<keyword evidence="3" id="KW-0964">Secreted</keyword>
<dbReference type="GO" id="GO:0030600">
    <property type="term" value="F:feruloyl esterase activity"/>
    <property type="evidence" value="ECO:0007669"/>
    <property type="project" value="UniProtKB-EC"/>
</dbReference>
<evidence type="ECO:0000256" key="8">
    <source>
        <dbReference type="ARBA" id="ARBA00023326"/>
    </source>
</evidence>
<keyword evidence="4" id="KW-0858">Xylan degradation</keyword>
<dbReference type="PANTHER" id="PTHR38050:SF3">
    <property type="entry name" value="FERULOYL ESTERASE D"/>
    <property type="match status" value="1"/>
</dbReference>
<comment type="catalytic activity">
    <reaction evidence="9">
        <text>feruloyl-polysaccharide + H2O = ferulate + polysaccharide.</text>
        <dbReference type="EC" id="3.1.1.73"/>
    </reaction>
</comment>
<dbReference type="PANTHER" id="PTHR38050">
    <property type="match status" value="1"/>
</dbReference>
<dbReference type="InterPro" id="IPR043595">
    <property type="entry name" value="FaeB/C/D"/>
</dbReference>
<comment type="subcellular location">
    <subcellularLocation>
        <location evidence="1">Secreted</location>
    </subcellularLocation>
</comment>
<dbReference type="SUPFAM" id="SSF53474">
    <property type="entry name" value="alpha/beta-Hydrolases"/>
    <property type="match status" value="1"/>
</dbReference>
<keyword evidence="8" id="KW-0624">Polysaccharide degradation</keyword>
<dbReference type="GO" id="GO:0045493">
    <property type="term" value="P:xylan catabolic process"/>
    <property type="evidence" value="ECO:0007669"/>
    <property type="project" value="UniProtKB-KW"/>
</dbReference>
<feature type="signal peptide" evidence="10">
    <location>
        <begin position="1"/>
        <end position="16"/>
    </location>
</feature>
<protein>
    <recommendedName>
        <fullName evidence="2">feruloyl esterase</fullName>
        <ecNumber evidence="2">3.1.1.73</ecNumber>
    </recommendedName>
</protein>
<dbReference type="GO" id="GO:0005576">
    <property type="term" value="C:extracellular region"/>
    <property type="evidence" value="ECO:0007669"/>
    <property type="project" value="UniProtKB-SubCell"/>
</dbReference>
<keyword evidence="6" id="KW-0378">Hydrolase</keyword>
<evidence type="ECO:0000256" key="3">
    <source>
        <dbReference type="ARBA" id="ARBA00022525"/>
    </source>
</evidence>
<keyword evidence="7" id="KW-0119">Carbohydrate metabolism</keyword>
<dbReference type="EMBL" id="JAHCVI010000005">
    <property type="protein sequence ID" value="KAG7284727.1"/>
    <property type="molecule type" value="Genomic_DNA"/>
</dbReference>
<evidence type="ECO:0000256" key="6">
    <source>
        <dbReference type="ARBA" id="ARBA00022801"/>
    </source>
</evidence>
<evidence type="ECO:0000256" key="5">
    <source>
        <dbReference type="ARBA" id="ARBA00022729"/>
    </source>
</evidence>
<evidence type="ECO:0000256" key="7">
    <source>
        <dbReference type="ARBA" id="ARBA00023277"/>
    </source>
</evidence>
<sequence>MLSLNLLVLFPAVTLALTPSRGCGATPKLITPSSTATPLNLTINSKPRNFFVALPKSYSSTTPHRLVFTLHALGGTASAVIAGTGGYVPYYGLPPLAANDSVPTVFVVPNGLNNGWANQGGEDVTFLRQVLATVEDDLCIDQDLRFSTGFSYGAAMSYALACALGKDIRAVAALSGNPQISGCAGGTEAVAYYGQHGTSDNVLPIE</sequence>
<evidence type="ECO:0000256" key="4">
    <source>
        <dbReference type="ARBA" id="ARBA00022651"/>
    </source>
</evidence>